<feature type="domain" description="O-antigen ligase-related" evidence="6">
    <location>
        <begin position="235"/>
        <end position="366"/>
    </location>
</feature>
<dbReference type="RefSeq" id="WP_089377241.1">
    <property type="nucleotide sequence ID" value="NZ_FZNX01000001.1"/>
</dbReference>
<keyword evidence="3 5" id="KW-1133">Transmembrane helix</keyword>
<comment type="subcellular location">
    <subcellularLocation>
        <location evidence="1">Membrane</location>
        <topology evidence="1">Multi-pass membrane protein</topology>
    </subcellularLocation>
</comment>
<sequence>MITHYLIILSVGIVFMIILDNLKLIKNFRKSFYHNKQFFWSTVLISLMLFIPYGDVALYDADSDLGASRIFRLFGFGLLLGYTLHYIARYNIFPKKSLLYVFLIYVFICFFSASYSPNWIETVWKSFELLVLFLLALLLKNEIKLKKINEHMIFSGITYLLLIGVLFSLIGYLIFPNEALQFTSDFEGDIEHKSVWGIIPSINPNSLGQFSAMLSFVGFYYFLYLRKIKTEGVIFLIIGLAGQLIAYSRTSIFAFAIIIIFLIIQKKNLVYKFLALCSLPLIYIFESQLFQYISRGQDAHQLSSMSGRTYMWQIGWESILENPILGLGYYSGHKTLDINIEMAFSSLDSTYLETLVDVGVVGSFFLFFFIFKALYNNYRLLKISVIRKQSMWIWVAFGYLVIMIIRSLSGPTFQVFHIDLYFLLLIVISQELRNK</sequence>
<dbReference type="PANTHER" id="PTHR37422:SF13">
    <property type="entry name" value="LIPOPOLYSACCHARIDE BIOSYNTHESIS PROTEIN PA4999-RELATED"/>
    <property type="match status" value="1"/>
</dbReference>
<evidence type="ECO:0000256" key="1">
    <source>
        <dbReference type="ARBA" id="ARBA00004141"/>
    </source>
</evidence>
<feature type="transmembrane region" description="Helical" evidence="5">
    <location>
        <begin position="122"/>
        <end position="139"/>
    </location>
</feature>
<dbReference type="Proteomes" id="UP000198412">
    <property type="component" value="Unassembled WGS sequence"/>
</dbReference>
<keyword evidence="7" id="KW-0436">Ligase</keyword>
<keyword evidence="2 5" id="KW-0812">Transmembrane</keyword>
<dbReference type="EMBL" id="FZNX01000001">
    <property type="protein sequence ID" value="SNR36989.1"/>
    <property type="molecule type" value="Genomic_DNA"/>
</dbReference>
<evidence type="ECO:0000313" key="8">
    <source>
        <dbReference type="Proteomes" id="UP000198412"/>
    </source>
</evidence>
<dbReference type="InterPro" id="IPR007016">
    <property type="entry name" value="O-antigen_ligase-rel_domated"/>
</dbReference>
<feature type="transmembrane region" description="Helical" evidence="5">
    <location>
        <begin position="350"/>
        <end position="371"/>
    </location>
</feature>
<evidence type="ECO:0000259" key="6">
    <source>
        <dbReference type="Pfam" id="PF04932"/>
    </source>
</evidence>
<organism evidence="7 8">
    <name type="scientific">Lutibacter flavus</name>
    <dbReference type="NCBI Taxonomy" id="691689"/>
    <lineage>
        <taxon>Bacteria</taxon>
        <taxon>Pseudomonadati</taxon>
        <taxon>Bacteroidota</taxon>
        <taxon>Flavobacteriia</taxon>
        <taxon>Flavobacteriales</taxon>
        <taxon>Flavobacteriaceae</taxon>
        <taxon>Lutibacter</taxon>
    </lineage>
</organism>
<protein>
    <submittedName>
        <fullName evidence="7">O-antigen ligase</fullName>
    </submittedName>
</protein>
<keyword evidence="4 5" id="KW-0472">Membrane</keyword>
<reference evidence="8" key="1">
    <citation type="submission" date="2017-06" db="EMBL/GenBank/DDBJ databases">
        <authorList>
            <person name="Varghese N."/>
            <person name="Submissions S."/>
        </authorList>
    </citation>
    <scope>NUCLEOTIDE SEQUENCE [LARGE SCALE GENOMIC DNA]</scope>
    <source>
        <strain evidence="8">DSM 27993</strain>
    </source>
</reference>
<feature type="transmembrane region" description="Helical" evidence="5">
    <location>
        <begin position="206"/>
        <end position="225"/>
    </location>
</feature>
<evidence type="ECO:0000313" key="7">
    <source>
        <dbReference type="EMBL" id="SNR36989.1"/>
    </source>
</evidence>
<dbReference type="InterPro" id="IPR051533">
    <property type="entry name" value="WaaL-like"/>
</dbReference>
<accession>A0A238VU27</accession>
<feature type="transmembrane region" description="Helical" evidence="5">
    <location>
        <begin position="232"/>
        <end position="264"/>
    </location>
</feature>
<feature type="transmembrane region" description="Helical" evidence="5">
    <location>
        <begin position="37"/>
        <end position="58"/>
    </location>
</feature>
<gene>
    <name evidence="7" type="ORF">SAMN04488111_0946</name>
</gene>
<dbReference type="GO" id="GO:0016874">
    <property type="term" value="F:ligase activity"/>
    <property type="evidence" value="ECO:0007669"/>
    <property type="project" value="UniProtKB-KW"/>
</dbReference>
<dbReference type="GO" id="GO:0016020">
    <property type="term" value="C:membrane"/>
    <property type="evidence" value="ECO:0007669"/>
    <property type="project" value="UniProtKB-SubCell"/>
</dbReference>
<dbReference type="Pfam" id="PF04932">
    <property type="entry name" value="Wzy_C"/>
    <property type="match status" value="1"/>
</dbReference>
<dbReference type="PANTHER" id="PTHR37422">
    <property type="entry name" value="TEICHURONIC ACID BIOSYNTHESIS PROTEIN TUAE"/>
    <property type="match status" value="1"/>
</dbReference>
<evidence type="ECO:0000256" key="5">
    <source>
        <dbReference type="SAM" id="Phobius"/>
    </source>
</evidence>
<proteinExistence type="predicted"/>
<name>A0A238VU27_9FLAO</name>
<dbReference type="OrthoDB" id="1111552at2"/>
<feature type="transmembrane region" description="Helical" evidence="5">
    <location>
        <begin position="151"/>
        <end position="175"/>
    </location>
</feature>
<evidence type="ECO:0000256" key="3">
    <source>
        <dbReference type="ARBA" id="ARBA00022989"/>
    </source>
</evidence>
<keyword evidence="8" id="KW-1185">Reference proteome</keyword>
<evidence type="ECO:0000256" key="2">
    <source>
        <dbReference type="ARBA" id="ARBA00022692"/>
    </source>
</evidence>
<feature type="transmembrane region" description="Helical" evidence="5">
    <location>
        <begin position="97"/>
        <end position="116"/>
    </location>
</feature>
<feature type="transmembrane region" description="Helical" evidence="5">
    <location>
        <begin position="70"/>
        <end position="88"/>
    </location>
</feature>
<feature type="transmembrane region" description="Helical" evidence="5">
    <location>
        <begin position="391"/>
        <end position="409"/>
    </location>
</feature>
<dbReference type="AlphaFoldDB" id="A0A238VU27"/>
<evidence type="ECO:0000256" key="4">
    <source>
        <dbReference type="ARBA" id="ARBA00023136"/>
    </source>
</evidence>
<feature type="transmembrane region" description="Helical" evidence="5">
    <location>
        <begin position="6"/>
        <end position="25"/>
    </location>
</feature>